<dbReference type="STRING" id="1255658.FM114_06565"/>
<gene>
    <name evidence="1" type="ORF">FM114_06565</name>
</gene>
<evidence type="ECO:0000313" key="1">
    <source>
        <dbReference type="EMBL" id="SJN29307.1"/>
    </source>
</evidence>
<accession>A0A1R4JB78</accession>
<organism evidence="1 2">
    <name type="scientific">Luteococcus japonicus LSP_Lj1</name>
    <dbReference type="NCBI Taxonomy" id="1255658"/>
    <lineage>
        <taxon>Bacteria</taxon>
        <taxon>Bacillati</taxon>
        <taxon>Actinomycetota</taxon>
        <taxon>Actinomycetes</taxon>
        <taxon>Propionibacteriales</taxon>
        <taxon>Propionibacteriaceae</taxon>
        <taxon>Luteococcus</taxon>
    </lineage>
</organism>
<protein>
    <submittedName>
        <fullName evidence="1">Uncharacterized protein</fullName>
    </submittedName>
</protein>
<reference evidence="1 2" key="1">
    <citation type="submission" date="2017-02" db="EMBL/GenBank/DDBJ databases">
        <authorList>
            <person name="Peterson S.W."/>
        </authorList>
    </citation>
    <scope>NUCLEOTIDE SEQUENCE [LARGE SCALE GENOMIC DNA]</scope>
    <source>
        <strain evidence="1 2">LSP_Lj1</strain>
    </source>
</reference>
<name>A0A1R4JB78_9ACTN</name>
<proteinExistence type="predicted"/>
<dbReference type="AlphaFoldDB" id="A0A1R4JB78"/>
<dbReference type="EMBL" id="FUKQ01000025">
    <property type="protein sequence ID" value="SJN29307.1"/>
    <property type="molecule type" value="Genomic_DNA"/>
</dbReference>
<sequence>MPGDLTMHQNIYYFREQEQTALFEHLSGFLAPGGTLLVTTAVRTGQLSSATLDLWGAMSEGTSRLPALQSWASPAPKWSWA</sequence>
<dbReference type="Proteomes" id="UP000188342">
    <property type="component" value="Unassembled WGS sequence"/>
</dbReference>
<evidence type="ECO:0000313" key="2">
    <source>
        <dbReference type="Proteomes" id="UP000188342"/>
    </source>
</evidence>
<keyword evidence="2" id="KW-1185">Reference proteome</keyword>